<evidence type="ECO:0000256" key="1">
    <source>
        <dbReference type="SAM" id="SignalP"/>
    </source>
</evidence>
<dbReference type="InterPro" id="IPR029058">
    <property type="entry name" value="AB_hydrolase_fold"/>
</dbReference>
<name>A0A3Q9FS39_9BACT</name>
<dbReference type="KEGG" id="fll:EI427_17200"/>
<gene>
    <name evidence="3" type="ORF">EI427_17200</name>
</gene>
<dbReference type="InterPro" id="IPR000073">
    <property type="entry name" value="AB_hydrolase_1"/>
</dbReference>
<dbReference type="SUPFAM" id="SSF53474">
    <property type="entry name" value="alpha/beta-Hydrolases"/>
    <property type="match status" value="1"/>
</dbReference>
<dbReference type="OrthoDB" id="9799612at2"/>
<dbReference type="InterPro" id="IPR050266">
    <property type="entry name" value="AB_hydrolase_sf"/>
</dbReference>
<keyword evidence="4" id="KW-1185">Reference proteome</keyword>
<evidence type="ECO:0000313" key="3">
    <source>
        <dbReference type="EMBL" id="AZQ63897.1"/>
    </source>
</evidence>
<evidence type="ECO:0000259" key="2">
    <source>
        <dbReference type="Pfam" id="PF00561"/>
    </source>
</evidence>
<organism evidence="3 4">
    <name type="scientific">Flammeovirga pectinis</name>
    <dbReference type="NCBI Taxonomy" id="2494373"/>
    <lineage>
        <taxon>Bacteria</taxon>
        <taxon>Pseudomonadati</taxon>
        <taxon>Bacteroidota</taxon>
        <taxon>Cytophagia</taxon>
        <taxon>Cytophagales</taxon>
        <taxon>Flammeovirgaceae</taxon>
        <taxon>Flammeovirga</taxon>
    </lineage>
</organism>
<dbReference type="EMBL" id="CP034562">
    <property type="protein sequence ID" value="AZQ63897.1"/>
    <property type="molecule type" value="Genomic_DNA"/>
</dbReference>
<feature type="domain" description="AB hydrolase-1" evidence="2">
    <location>
        <begin position="58"/>
        <end position="297"/>
    </location>
</feature>
<feature type="signal peptide" evidence="1">
    <location>
        <begin position="1"/>
        <end position="21"/>
    </location>
</feature>
<dbReference type="GO" id="GO:0016787">
    <property type="term" value="F:hydrolase activity"/>
    <property type="evidence" value="ECO:0007669"/>
    <property type="project" value="UniProtKB-KW"/>
</dbReference>
<dbReference type="PANTHER" id="PTHR43798:SF24">
    <property type="entry name" value="CIS-3-ALKYL-4-ALKYLOXETAN-2-ONE DECARBOXYLASE"/>
    <property type="match status" value="1"/>
</dbReference>
<dbReference type="PRINTS" id="PR00111">
    <property type="entry name" value="ABHYDROLASE"/>
</dbReference>
<dbReference type="AlphaFoldDB" id="A0A3Q9FS39"/>
<feature type="chain" id="PRO_5018661539" evidence="1">
    <location>
        <begin position="22"/>
        <end position="307"/>
    </location>
</feature>
<dbReference type="PRINTS" id="PR00412">
    <property type="entry name" value="EPOXHYDRLASE"/>
</dbReference>
<keyword evidence="3" id="KW-0378">Hydrolase</keyword>
<keyword evidence="1" id="KW-0732">Signal</keyword>
<sequence length="307" mass="36134">MTKTILLIISLILNFNTMNLAQSDTKKWLDRKEYPFKSNYIELPMGNMHYLDEGEGDPIVMVHGNPGWSFEFRNIVKQMSKTNRCIVPDHIGFGLSDKPYEWDYLPNEHAQNLDTLLESLDLKNITLVVNDWGGPIGLSYALKHPEKIKKIVIMNSWMWSVENEEHYQQFSKFMGGGFGKFMTKNFNFFGKVVLKGVLGDKKSLPKNIHKHFYKHMETPQDRKGCYTFPKQIIEASDWLDSLWKQKEKIDNIQTVIIWGMKDRAFREQELNYWIENWKNPEIIKLENIGHFPQEEDPESLIKVLKEE</sequence>
<dbReference type="PANTHER" id="PTHR43798">
    <property type="entry name" value="MONOACYLGLYCEROL LIPASE"/>
    <property type="match status" value="1"/>
</dbReference>
<accession>A0A3Q9FS39</accession>
<dbReference type="Pfam" id="PF00561">
    <property type="entry name" value="Abhydrolase_1"/>
    <property type="match status" value="1"/>
</dbReference>
<dbReference type="Gene3D" id="3.40.50.1820">
    <property type="entry name" value="alpha/beta hydrolase"/>
    <property type="match status" value="1"/>
</dbReference>
<evidence type="ECO:0000313" key="4">
    <source>
        <dbReference type="Proteomes" id="UP000267268"/>
    </source>
</evidence>
<proteinExistence type="predicted"/>
<reference evidence="3 4" key="1">
    <citation type="submission" date="2018-12" db="EMBL/GenBank/DDBJ databases">
        <title>Flammeovirga pectinis sp. nov., isolated from the gut of the Korean scallop, Patinopecten yessoensis.</title>
        <authorList>
            <person name="Bae J.-W."/>
            <person name="Jeong Y.-S."/>
            <person name="Kang W."/>
        </authorList>
    </citation>
    <scope>NUCLEOTIDE SEQUENCE [LARGE SCALE GENOMIC DNA]</scope>
    <source>
        <strain evidence="3 4">L12M1</strain>
    </source>
</reference>
<protein>
    <submittedName>
        <fullName evidence="3">Alpha/beta fold hydrolase</fullName>
    </submittedName>
</protein>
<dbReference type="InterPro" id="IPR000639">
    <property type="entry name" value="Epox_hydrolase-like"/>
</dbReference>
<dbReference type="GO" id="GO:0016020">
    <property type="term" value="C:membrane"/>
    <property type="evidence" value="ECO:0007669"/>
    <property type="project" value="TreeGrafter"/>
</dbReference>
<dbReference type="Proteomes" id="UP000267268">
    <property type="component" value="Chromosome 1"/>
</dbReference>